<dbReference type="GO" id="GO:0005506">
    <property type="term" value="F:iron ion binding"/>
    <property type="evidence" value="ECO:0007669"/>
    <property type="project" value="InterPro"/>
</dbReference>
<evidence type="ECO:0000259" key="6">
    <source>
        <dbReference type="Pfam" id="PF04116"/>
    </source>
</evidence>
<evidence type="ECO:0000313" key="7">
    <source>
        <dbReference type="EMBL" id="ORZ05781.1"/>
    </source>
</evidence>
<feature type="transmembrane region" description="Helical" evidence="5">
    <location>
        <begin position="32"/>
        <end position="57"/>
    </location>
</feature>
<dbReference type="PANTHER" id="PTHR11863">
    <property type="entry name" value="STEROL DESATURASE"/>
    <property type="match status" value="1"/>
</dbReference>
<comment type="subcellular location">
    <subcellularLocation>
        <location evidence="1">Membrane</location>
    </subcellularLocation>
</comment>
<dbReference type="EMBL" id="MCGE01000042">
    <property type="protein sequence ID" value="ORZ05781.1"/>
    <property type="molecule type" value="Genomic_DNA"/>
</dbReference>
<dbReference type="STRING" id="90262.A0A1X2HZB8"/>
<evidence type="ECO:0000256" key="5">
    <source>
        <dbReference type="SAM" id="Phobius"/>
    </source>
</evidence>
<dbReference type="InterPro" id="IPR050307">
    <property type="entry name" value="Sterol_Desaturase_Related"/>
</dbReference>
<proteinExistence type="predicted"/>
<name>A0A1X2HZB8_9FUNG</name>
<feature type="domain" description="Fatty acid hydroxylase" evidence="6">
    <location>
        <begin position="159"/>
        <end position="294"/>
    </location>
</feature>
<comment type="caution">
    <text evidence="7">The sequence shown here is derived from an EMBL/GenBank/DDBJ whole genome shotgun (WGS) entry which is preliminary data.</text>
</comment>
<dbReference type="GO" id="GO:0016491">
    <property type="term" value="F:oxidoreductase activity"/>
    <property type="evidence" value="ECO:0007669"/>
    <property type="project" value="InterPro"/>
</dbReference>
<protein>
    <recommendedName>
        <fullName evidence="6">Fatty acid hydroxylase domain-containing protein</fullName>
    </recommendedName>
</protein>
<dbReference type="GO" id="GO:0008610">
    <property type="term" value="P:lipid biosynthetic process"/>
    <property type="evidence" value="ECO:0007669"/>
    <property type="project" value="InterPro"/>
</dbReference>
<evidence type="ECO:0000256" key="1">
    <source>
        <dbReference type="ARBA" id="ARBA00004370"/>
    </source>
</evidence>
<dbReference type="OrthoDB" id="408954at2759"/>
<evidence type="ECO:0000256" key="3">
    <source>
        <dbReference type="ARBA" id="ARBA00022989"/>
    </source>
</evidence>
<keyword evidence="8" id="KW-1185">Reference proteome</keyword>
<keyword evidence="4 5" id="KW-0472">Membrane</keyword>
<dbReference type="Proteomes" id="UP000193560">
    <property type="component" value="Unassembled WGS sequence"/>
</dbReference>
<dbReference type="InterPro" id="IPR006694">
    <property type="entry name" value="Fatty_acid_hydroxylase"/>
</dbReference>
<sequence length="311" mass="36328">MLSNMIDYILQALSTSYHSIQKDPWADEILALWVPIAAYWIYSMIFHFLMIAEIPYFEQYRIHSSEDSDKRNRVSVKRVLGMVTLQQAIQIILGSLVLHPVNLQLMAAQQEQSLGRLVSYSMNALNLLPFISNPDRHIQLALNIANALYWVVIPGAQFFAAMIIMDTHQYFLHRLFHLNKFLYKHFHSHHHRLYVPYAFGALYNHPVEGFLLDSLGATLAFELTRMTPRMSMVFFTFSTLKTVDDHCGYYLPWNPLQFLFGNNVKYHDIHHQAYGIKTNFSQPFFTFWDKLLGTEMNADARQMRPKSNKTN</sequence>
<dbReference type="GO" id="GO:0016020">
    <property type="term" value="C:membrane"/>
    <property type="evidence" value="ECO:0007669"/>
    <property type="project" value="UniProtKB-SubCell"/>
</dbReference>
<feature type="transmembrane region" description="Helical" evidence="5">
    <location>
        <begin position="147"/>
        <end position="165"/>
    </location>
</feature>
<evidence type="ECO:0000313" key="8">
    <source>
        <dbReference type="Proteomes" id="UP000193560"/>
    </source>
</evidence>
<keyword evidence="3 5" id="KW-1133">Transmembrane helix</keyword>
<reference evidence="7 8" key="1">
    <citation type="submission" date="2016-07" db="EMBL/GenBank/DDBJ databases">
        <title>Pervasive Adenine N6-methylation of Active Genes in Fungi.</title>
        <authorList>
            <consortium name="DOE Joint Genome Institute"/>
            <person name="Mondo S.J."/>
            <person name="Dannebaum R.O."/>
            <person name="Kuo R.C."/>
            <person name="Labutti K."/>
            <person name="Haridas S."/>
            <person name="Kuo A."/>
            <person name="Salamov A."/>
            <person name="Ahrendt S.R."/>
            <person name="Lipzen A."/>
            <person name="Sullivan W."/>
            <person name="Andreopoulos W.B."/>
            <person name="Clum A."/>
            <person name="Lindquist E."/>
            <person name="Daum C."/>
            <person name="Ramamoorthy G.K."/>
            <person name="Gryganskyi A."/>
            <person name="Culley D."/>
            <person name="Magnuson J.K."/>
            <person name="James T.Y."/>
            <person name="O'Malley M.A."/>
            <person name="Stajich J.E."/>
            <person name="Spatafora J.W."/>
            <person name="Visel A."/>
            <person name="Grigoriev I.V."/>
        </authorList>
    </citation>
    <scope>NUCLEOTIDE SEQUENCE [LARGE SCALE GENOMIC DNA]</scope>
    <source>
        <strain evidence="7 8">NRRL 1336</strain>
    </source>
</reference>
<evidence type="ECO:0000256" key="4">
    <source>
        <dbReference type="ARBA" id="ARBA00023136"/>
    </source>
</evidence>
<accession>A0A1X2HZB8</accession>
<dbReference type="Pfam" id="PF04116">
    <property type="entry name" value="FA_hydroxylase"/>
    <property type="match status" value="1"/>
</dbReference>
<organism evidence="7 8">
    <name type="scientific">Absidia repens</name>
    <dbReference type="NCBI Taxonomy" id="90262"/>
    <lineage>
        <taxon>Eukaryota</taxon>
        <taxon>Fungi</taxon>
        <taxon>Fungi incertae sedis</taxon>
        <taxon>Mucoromycota</taxon>
        <taxon>Mucoromycotina</taxon>
        <taxon>Mucoromycetes</taxon>
        <taxon>Mucorales</taxon>
        <taxon>Cunninghamellaceae</taxon>
        <taxon>Absidia</taxon>
    </lineage>
</organism>
<evidence type="ECO:0000256" key="2">
    <source>
        <dbReference type="ARBA" id="ARBA00022692"/>
    </source>
</evidence>
<keyword evidence="2 5" id="KW-0812">Transmembrane</keyword>
<dbReference type="AlphaFoldDB" id="A0A1X2HZB8"/>
<gene>
    <name evidence="7" type="ORF">BCR42DRAFT_427738</name>
</gene>